<keyword evidence="7 8" id="KW-0173">Coenzyme A biosynthesis</keyword>
<evidence type="ECO:0000256" key="9">
    <source>
        <dbReference type="NCBIfam" id="TIGR00152"/>
    </source>
</evidence>
<comment type="catalytic activity">
    <reaction evidence="8">
        <text>3'-dephospho-CoA + ATP = ADP + CoA + H(+)</text>
        <dbReference type="Rhea" id="RHEA:18245"/>
        <dbReference type="ChEBI" id="CHEBI:15378"/>
        <dbReference type="ChEBI" id="CHEBI:30616"/>
        <dbReference type="ChEBI" id="CHEBI:57287"/>
        <dbReference type="ChEBI" id="CHEBI:57328"/>
        <dbReference type="ChEBI" id="CHEBI:456216"/>
        <dbReference type="EC" id="2.7.1.24"/>
    </reaction>
</comment>
<dbReference type="GO" id="GO:0005737">
    <property type="term" value="C:cytoplasm"/>
    <property type="evidence" value="ECO:0007669"/>
    <property type="project" value="UniProtKB-SubCell"/>
</dbReference>
<evidence type="ECO:0000256" key="1">
    <source>
        <dbReference type="ARBA" id="ARBA00009018"/>
    </source>
</evidence>
<keyword evidence="2 8" id="KW-0963">Cytoplasm</keyword>
<feature type="binding site" evidence="8">
    <location>
        <begin position="11"/>
        <end position="16"/>
    </location>
    <ligand>
        <name>ATP</name>
        <dbReference type="ChEBI" id="CHEBI:30616"/>
    </ligand>
</feature>
<evidence type="ECO:0000313" key="10">
    <source>
        <dbReference type="EMBL" id="GLI53902.1"/>
    </source>
</evidence>
<protein>
    <recommendedName>
        <fullName evidence="8 9">Dephospho-CoA kinase</fullName>
        <ecNumber evidence="8 9">2.7.1.24</ecNumber>
    </recommendedName>
    <alternativeName>
        <fullName evidence="8">Dephosphocoenzyme A kinase</fullName>
    </alternativeName>
</protein>
<dbReference type="InterPro" id="IPR027417">
    <property type="entry name" value="P-loop_NTPase"/>
</dbReference>
<comment type="pathway">
    <text evidence="8">Cofactor biosynthesis; coenzyme A biosynthesis; CoA from (R)-pantothenate: step 5/5.</text>
</comment>
<dbReference type="NCBIfam" id="TIGR00152">
    <property type="entry name" value="dephospho-CoA kinase"/>
    <property type="match status" value="1"/>
</dbReference>
<dbReference type="EC" id="2.7.1.24" evidence="8 9"/>
<dbReference type="GO" id="GO:0015937">
    <property type="term" value="P:coenzyme A biosynthetic process"/>
    <property type="evidence" value="ECO:0007669"/>
    <property type="project" value="UniProtKB-UniRule"/>
</dbReference>
<sequence>MIKIGLTGNFGMGKSTVAELFKKLGAYVINADKIVETLLEEPEVIEEIKKLFGNEVIINGKLNKKYISSIVFENPLMRIYLENILHPRVFEKVEEIIKNIPQRGEPIIVVVEAPIIFERGYQNKFDLIITVFTSEEIALERLEKKGISKEEAFRRLKCQFPIEMKKSKSDYIINNSGTLEETAQQVEAIFQKLIAMERKYAGN</sequence>
<evidence type="ECO:0000256" key="7">
    <source>
        <dbReference type="ARBA" id="ARBA00022993"/>
    </source>
</evidence>
<dbReference type="PROSITE" id="PS51219">
    <property type="entry name" value="DPCK"/>
    <property type="match status" value="1"/>
</dbReference>
<dbReference type="PANTHER" id="PTHR10695">
    <property type="entry name" value="DEPHOSPHO-COA KINASE-RELATED"/>
    <property type="match status" value="1"/>
</dbReference>
<dbReference type="HAMAP" id="MF_00376">
    <property type="entry name" value="Dephospho_CoA_kinase"/>
    <property type="match status" value="1"/>
</dbReference>
<keyword evidence="3 8" id="KW-0808">Transferase</keyword>
<keyword evidence="11" id="KW-1185">Reference proteome</keyword>
<evidence type="ECO:0000256" key="3">
    <source>
        <dbReference type="ARBA" id="ARBA00022679"/>
    </source>
</evidence>
<accession>A0A9W6GH57</accession>
<keyword evidence="6 8" id="KW-0067">ATP-binding</keyword>
<comment type="function">
    <text evidence="8">Catalyzes the phosphorylation of the 3'-hydroxyl group of dephosphocoenzyme A to form coenzyme A.</text>
</comment>
<dbReference type="Pfam" id="PF01121">
    <property type="entry name" value="CoaE"/>
    <property type="match status" value="1"/>
</dbReference>
<dbReference type="EMBL" id="BSDX01000001">
    <property type="protein sequence ID" value="GLI53902.1"/>
    <property type="molecule type" value="Genomic_DNA"/>
</dbReference>
<evidence type="ECO:0000256" key="5">
    <source>
        <dbReference type="ARBA" id="ARBA00022777"/>
    </source>
</evidence>
<reference evidence="10" key="1">
    <citation type="submission" date="2022-12" db="EMBL/GenBank/DDBJ databases">
        <title>Reference genome sequencing for broad-spectrum identification of bacterial and archaeal isolates by mass spectrometry.</title>
        <authorList>
            <person name="Sekiguchi Y."/>
            <person name="Tourlousse D.M."/>
        </authorList>
    </citation>
    <scope>NUCLEOTIDE SEQUENCE</scope>
    <source>
        <strain evidence="10">TSL-P1</strain>
    </source>
</reference>
<evidence type="ECO:0000256" key="8">
    <source>
        <dbReference type="HAMAP-Rule" id="MF_00376"/>
    </source>
</evidence>
<comment type="subcellular location">
    <subcellularLocation>
        <location evidence="8">Cytoplasm</location>
    </subcellularLocation>
</comment>
<dbReference type="InterPro" id="IPR001977">
    <property type="entry name" value="Depp_CoAkinase"/>
</dbReference>
<dbReference type="AlphaFoldDB" id="A0A9W6GH57"/>
<proteinExistence type="inferred from homology"/>
<dbReference type="GO" id="GO:0005524">
    <property type="term" value="F:ATP binding"/>
    <property type="evidence" value="ECO:0007669"/>
    <property type="project" value="UniProtKB-UniRule"/>
</dbReference>
<dbReference type="Gene3D" id="3.40.50.300">
    <property type="entry name" value="P-loop containing nucleotide triphosphate hydrolases"/>
    <property type="match status" value="1"/>
</dbReference>
<dbReference type="Proteomes" id="UP001144297">
    <property type="component" value="Unassembled WGS sequence"/>
</dbReference>
<organism evidence="10 11">
    <name type="scientific">Thermodesulfovibrio yellowstonii</name>
    <dbReference type="NCBI Taxonomy" id="28262"/>
    <lineage>
        <taxon>Bacteria</taxon>
        <taxon>Pseudomonadati</taxon>
        <taxon>Nitrospirota</taxon>
        <taxon>Thermodesulfovibrionia</taxon>
        <taxon>Thermodesulfovibrionales</taxon>
        <taxon>Thermodesulfovibrionaceae</taxon>
        <taxon>Thermodesulfovibrio</taxon>
    </lineage>
</organism>
<dbReference type="FunFam" id="3.40.50.300:FF:000991">
    <property type="entry name" value="Dephospho-CoA kinase"/>
    <property type="match status" value="1"/>
</dbReference>
<evidence type="ECO:0000256" key="2">
    <source>
        <dbReference type="ARBA" id="ARBA00022490"/>
    </source>
</evidence>
<dbReference type="GO" id="GO:0004140">
    <property type="term" value="F:dephospho-CoA kinase activity"/>
    <property type="evidence" value="ECO:0007669"/>
    <property type="project" value="UniProtKB-UniRule"/>
</dbReference>
<dbReference type="CDD" id="cd02022">
    <property type="entry name" value="DPCK"/>
    <property type="match status" value="1"/>
</dbReference>
<comment type="caution">
    <text evidence="10">The sequence shown here is derived from an EMBL/GenBank/DDBJ whole genome shotgun (WGS) entry which is preliminary data.</text>
</comment>
<keyword evidence="4 8" id="KW-0547">Nucleotide-binding</keyword>
<comment type="similarity">
    <text evidence="1 8">Belongs to the CoaE family.</text>
</comment>
<evidence type="ECO:0000313" key="11">
    <source>
        <dbReference type="Proteomes" id="UP001144297"/>
    </source>
</evidence>
<gene>
    <name evidence="8 10" type="primary">coaE</name>
    <name evidence="10" type="ORF">TISLANDTSLP1_15950</name>
</gene>
<dbReference type="SUPFAM" id="SSF52540">
    <property type="entry name" value="P-loop containing nucleoside triphosphate hydrolases"/>
    <property type="match status" value="1"/>
</dbReference>
<evidence type="ECO:0000256" key="4">
    <source>
        <dbReference type="ARBA" id="ARBA00022741"/>
    </source>
</evidence>
<evidence type="ECO:0000256" key="6">
    <source>
        <dbReference type="ARBA" id="ARBA00022840"/>
    </source>
</evidence>
<name>A0A9W6GH57_9BACT</name>
<dbReference type="PANTHER" id="PTHR10695:SF46">
    <property type="entry name" value="BIFUNCTIONAL COENZYME A SYNTHASE-RELATED"/>
    <property type="match status" value="1"/>
</dbReference>
<keyword evidence="5 8" id="KW-0418">Kinase</keyword>